<dbReference type="Gene3D" id="3.90.580.10">
    <property type="entry name" value="Zinc finger, CHC2-type domain"/>
    <property type="match status" value="1"/>
</dbReference>
<name>A0A819R3F0_9BILA</name>
<sequence>MIQHELNIKIVSTNGQISIGKKYAGSQVQIIEQDNDTLLIKRGKFIPNNERWLYEGDNLQKFRKALKEAKNRKPQDNFEEMMTKLERAIENERNFMLSKQYKRDYFAEAHQLLKQQGFSNYIERLLPAGKYQGNEYVVKNPTRSDGKAGSFSINVITGKWSDFATDDVGSDLISLTAYIKGISNIEACFYIGVPRPENTNSKRDIVELPKPLTPANANIIDDEIFNTIQDIKQEDSQPTGIERLGQLEPSLVTGNSDAELPSQKPVPEFTVDLIGRRTKDRFKDGRITFYRYYSSKNVPVGCVVRCDMDIEGDKVKSFAQFSYDRIKEKWQSSWSGEEVTIAPDNDTTGAKYARTLNDILQRVEAKSVRSLDVKKLGRYTIVEGKPQSREQPVPDKYDLADIANDGWTADLINEWMEHKDFAPFFEIIRDAQAVRDLPKEGEECFHIKGINYKLNKKHNVLWWEMTKTDGRSGETTKTWLTLSGYIKPTYCMEDSNGDHGVDETASEKDTTKLLLLKGLPISHLKPDNCYALNFYLNNFEPERRAIGVDMVGWQGDNEA</sequence>
<dbReference type="AlphaFoldDB" id="A0A819R3F0"/>
<dbReference type="EMBL" id="CAJOBF010002513">
    <property type="protein sequence ID" value="CAF4039321.1"/>
    <property type="molecule type" value="Genomic_DNA"/>
</dbReference>
<dbReference type="GO" id="GO:0003677">
    <property type="term" value="F:DNA binding"/>
    <property type="evidence" value="ECO:0007669"/>
    <property type="project" value="InterPro"/>
</dbReference>
<gene>
    <name evidence="1" type="ORF">UXM345_LOCUS18495</name>
</gene>
<protein>
    <submittedName>
        <fullName evidence="1">Uncharacterized protein</fullName>
    </submittedName>
</protein>
<dbReference type="SUPFAM" id="SSF57783">
    <property type="entry name" value="Zinc beta-ribbon"/>
    <property type="match status" value="1"/>
</dbReference>
<dbReference type="GO" id="GO:0006260">
    <property type="term" value="P:DNA replication"/>
    <property type="evidence" value="ECO:0007669"/>
    <property type="project" value="InterPro"/>
</dbReference>
<evidence type="ECO:0000313" key="1">
    <source>
        <dbReference type="EMBL" id="CAF4039321.1"/>
    </source>
</evidence>
<dbReference type="InterPro" id="IPR036977">
    <property type="entry name" value="DNA_primase_Znf_CHC2"/>
</dbReference>
<dbReference type="Proteomes" id="UP000663842">
    <property type="component" value="Unassembled WGS sequence"/>
</dbReference>
<accession>A0A819R3F0</accession>
<evidence type="ECO:0000313" key="2">
    <source>
        <dbReference type="Proteomes" id="UP000663842"/>
    </source>
</evidence>
<reference evidence="1" key="1">
    <citation type="submission" date="2021-02" db="EMBL/GenBank/DDBJ databases">
        <authorList>
            <person name="Nowell W R."/>
        </authorList>
    </citation>
    <scope>NUCLEOTIDE SEQUENCE</scope>
</reference>
<dbReference type="GO" id="GO:0008270">
    <property type="term" value="F:zinc ion binding"/>
    <property type="evidence" value="ECO:0007669"/>
    <property type="project" value="InterPro"/>
</dbReference>
<organism evidence="1 2">
    <name type="scientific">Rotaria magnacalcarata</name>
    <dbReference type="NCBI Taxonomy" id="392030"/>
    <lineage>
        <taxon>Eukaryota</taxon>
        <taxon>Metazoa</taxon>
        <taxon>Spiralia</taxon>
        <taxon>Gnathifera</taxon>
        <taxon>Rotifera</taxon>
        <taxon>Eurotatoria</taxon>
        <taxon>Bdelloidea</taxon>
        <taxon>Philodinida</taxon>
        <taxon>Philodinidae</taxon>
        <taxon>Rotaria</taxon>
    </lineage>
</organism>
<comment type="caution">
    <text evidence="1">The sequence shown here is derived from an EMBL/GenBank/DDBJ whole genome shotgun (WGS) entry which is preliminary data.</text>
</comment>
<proteinExistence type="predicted"/>